<dbReference type="SMART" id="SM00382">
    <property type="entry name" value="AAA"/>
    <property type="match status" value="1"/>
</dbReference>
<gene>
    <name evidence="6" type="ORF">ACFOEN_02725</name>
</gene>
<dbReference type="GO" id="GO:0005524">
    <property type="term" value="F:ATP binding"/>
    <property type="evidence" value="ECO:0007669"/>
    <property type="project" value="UniProtKB-KW"/>
</dbReference>
<evidence type="ECO:0000256" key="2">
    <source>
        <dbReference type="ARBA" id="ARBA00022475"/>
    </source>
</evidence>
<proteinExistence type="predicted"/>
<reference evidence="7" key="1">
    <citation type="journal article" date="2019" name="Int. J. Syst. Evol. Microbiol.">
        <title>The Global Catalogue of Microorganisms (GCM) 10K type strain sequencing project: providing services to taxonomists for standard genome sequencing and annotation.</title>
        <authorList>
            <consortium name="The Broad Institute Genomics Platform"/>
            <consortium name="The Broad Institute Genome Sequencing Center for Infectious Disease"/>
            <person name="Wu L."/>
            <person name="Ma J."/>
        </authorList>
    </citation>
    <scope>NUCLEOTIDE SEQUENCE [LARGE SCALE GENOMIC DNA]</scope>
    <source>
        <strain evidence="7">KCTC 52168</strain>
    </source>
</reference>
<keyword evidence="1" id="KW-0813">Transport</keyword>
<dbReference type="PANTHER" id="PTHR42781">
    <property type="entry name" value="SPERMIDINE/PUTRESCINE IMPORT ATP-BINDING PROTEIN POTA"/>
    <property type="match status" value="1"/>
</dbReference>
<dbReference type="PROSITE" id="PS00211">
    <property type="entry name" value="ABC_TRANSPORTER_1"/>
    <property type="match status" value="1"/>
</dbReference>
<evidence type="ECO:0000256" key="1">
    <source>
        <dbReference type="ARBA" id="ARBA00022448"/>
    </source>
</evidence>
<keyword evidence="3" id="KW-0547">Nucleotide-binding</keyword>
<accession>A0ABV7GY11</accession>
<dbReference type="PANTHER" id="PTHR42781:SF4">
    <property type="entry name" value="SPERMIDINE_PUTRESCINE IMPORT ATP-BINDING PROTEIN POTA"/>
    <property type="match status" value="1"/>
</dbReference>
<keyword evidence="4 6" id="KW-0067">ATP-binding</keyword>
<organism evidence="6 7">
    <name type="scientific">Piscinibacterium candidicorallinum</name>
    <dbReference type="NCBI Taxonomy" id="1793872"/>
    <lineage>
        <taxon>Bacteria</taxon>
        <taxon>Pseudomonadati</taxon>
        <taxon>Pseudomonadota</taxon>
        <taxon>Betaproteobacteria</taxon>
        <taxon>Burkholderiales</taxon>
        <taxon>Piscinibacterium</taxon>
    </lineage>
</organism>
<evidence type="ECO:0000259" key="5">
    <source>
        <dbReference type="PROSITE" id="PS50893"/>
    </source>
</evidence>
<dbReference type="InterPro" id="IPR003439">
    <property type="entry name" value="ABC_transporter-like_ATP-bd"/>
</dbReference>
<dbReference type="SUPFAM" id="SSF52540">
    <property type="entry name" value="P-loop containing nucleoside triphosphate hydrolases"/>
    <property type="match status" value="1"/>
</dbReference>
<evidence type="ECO:0000256" key="3">
    <source>
        <dbReference type="ARBA" id="ARBA00022741"/>
    </source>
</evidence>
<sequence length="261" mass="28422">MIDVAIQLSVSDGKRRFDLDAAFATEAPVVALYGPSGAGKSLTLQAIAGLLTPRAGHVRVGGKVLFDAAQSVNVPARDRQVGYLFQSYALFPHLTVRENIAFGLTSWVKRLAPEDARRVDELIESFGLSAMARSRPATLSGGQQQRVALARALACKPQVLLLDEPFAALNPMLRQQLRDELAAVRQRVGIPMVMITHDIDDVLALANIAFLMEGGQVVREVDLDRAESRERVRSALNVEPARRARPNEILLRAMLGKGKAP</sequence>
<evidence type="ECO:0000256" key="4">
    <source>
        <dbReference type="ARBA" id="ARBA00022840"/>
    </source>
</evidence>
<name>A0ABV7GY11_9BURK</name>
<keyword evidence="2" id="KW-0472">Membrane</keyword>
<dbReference type="Pfam" id="PF00005">
    <property type="entry name" value="ABC_tran"/>
    <property type="match status" value="1"/>
</dbReference>
<evidence type="ECO:0000313" key="6">
    <source>
        <dbReference type="EMBL" id="MFC3146553.1"/>
    </source>
</evidence>
<dbReference type="InterPro" id="IPR027417">
    <property type="entry name" value="P-loop_NTPase"/>
</dbReference>
<dbReference type="RefSeq" id="WP_377300859.1">
    <property type="nucleotide sequence ID" value="NZ_CP180191.1"/>
</dbReference>
<comment type="caution">
    <text evidence="6">The sequence shown here is derived from an EMBL/GenBank/DDBJ whole genome shotgun (WGS) entry which is preliminary data.</text>
</comment>
<dbReference type="InterPro" id="IPR050093">
    <property type="entry name" value="ABC_SmlMolc_Importer"/>
</dbReference>
<dbReference type="Proteomes" id="UP001595556">
    <property type="component" value="Unassembled WGS sequence"/>
</dbReference>
<dbReference type="InterPro" id="IPR017871">
    <property type="entry name" value="ABC_transporter-like_CS"/>
</dbReference>
<evidence type="ECO:0000313" key="7">
    <source>
        <dbReference type="Proteomes" id="UP001595556"/>
    </source>
</evidence>
<dbReference type="PROSITE" id="PS50893">
    <property type="entry name" value="ABC_TRANSPORTER_2"/>
    <property type="match status" value="1"/>
</dbReference>
<dbReference type="InterPro" id="IPR003593">
    <property type="entry name" value="AAA+_ATPase"/>
</dbReference>
<dbReference type="EMBL" id="JBHRTI010000003">
    <property type="protein sequence ID" value="MFC3146553.1"/>
    <property type="molecule type" value="Genomic_DNA"/>
</dbReference>
<feature type="domain" description="ABC transporter" evidence="5">
    <location>
        <begin position="1"/>
        <end position="239"/>
    </location>
</feature>
<keyword evidence="2" id="KW-1003">Cell membrane</keyword>
<keyword evidence="7" id="KW-1185">Reference proteome</keyword>
<protein>
    <submittedName>
        <fullName evidence="6">ABC transporter ATP-binding protein</fullName>
    </submittedName>
</protein>
<dbReference type="Gene3D" id="3.40.50.300">
    <property type="entry name" value="P-loop containing nucleotide triphosphate hydrolases"/>
    <property type="match status" value="1"/>
</dbReference>